<dbReference type="EMBL" id="CM042885">
    <property type="protein sequence ID" value="KAI4366421.1"/>
    <property type="molecule type" value="Genomic_DNA"/>
</dbReference>
<proteinExistence type="predicted"/>
<name>A0ACB9QIV3_9MYRT</name>
<gene>
    <name evidence="1" type="ORF">MLD38_022302</name>
</gene>
<accession>A0ACB9QIV3</accession>
<keyword evidence="2" id="KW-1185">Reference proteome</keyword>
<protein>
    <submittedName>
        <fullName evidence="1">Uncharacterized protein</fullName>
    </submittedName>
</protein>
<organism evidence="1 2">
    <name type="scientific">Melastoma candidum</name>
    <dbReference type="NCBI Taxonomy" id="119954"/>
    <lineage>
        <taxon>Eukaryota</taxon>
        <taxon>Viridiplantae</taxon>
        <taxon>Streptophyta</taxon>
        <taxon>Embryophyta</taxon>
        <taxon>Tracheophyta</taxon>
        <taxon>Spermatophyta</taxon>
        <taxon>Magnoliopsida</taxon>
        <taxon>eudicotyledons</taxon>
        <taxon>Gunneridae</taxon>
        <taxon>Pentapetalae</taxon>
        <taxon>rosids</taxon>
        <taxon>malvids</taxon>
        <taxon>Myrtales</taxon>
        <taxon>Melastomataceae</taxon>
        <taxon>Melastomatoideae</taxon>
        <taxon>Melastomateae</taxon>
        <taxon>Melastoma</taxon>
    </lineage>
</organism>
<sequence length="130" mass="15109">MLAAPNKNNRPLYGGRDITDFYLQHCPRIFPQSRLPKQLANMKKLLKAIWGPAYDSKYLHRLVRENLGNTRLSQMLTNVVIPSFDIKTMQPVIFSDFQVEKNPSLDACLRNLHRNIGCSHFLPSIYFQDF</sequence>
<dbReference type="Proteomes" id="UP001057402">
    <property type="component" value="Chromosome 6"/>
</dbReference>
<comment type="caution">
    <text evidence="1">The sequence shown here is derived from an EMBL/GenBank/DDBJ whole genome shotgun (WGS) entry which is preliminary data.</text>
</comment>
<evidence type="ECO:0000313" key="1">
    <source>
        <dbReference type="EMBL" id="KAI4366421.1"/>
    </source>
</evidence>
<evidence type="ECO:0000313" key="2">
    <source>
        <dbReference type="Proteomes" id="UP001057402"/>
    </source>
</evidence>
<reference evidence="2" key="1">
    <citation type="journal article" date="2023" name="Front. Plant Sci.">
        <title>Chromosomal-level genome assembly of Melastoma candidum provides insights into trichome evolution.</title>
        <authorList>
            <person name="Zhong Y."/>
            <person name="Wu W."/>
            <person name="Sun C."/>
            <person name="Zou P."/>
            <person name="Liu Y."/>
            <person name="Dai S."/>
            <person name="Zhou R."/>
        </authorList>
    </citation>
    <scope>NUCLEOTIDE SEQUENCE [LARGE SCALE GENOMIC DNA]</scope>
</reference>